<dbReference type="STRING" id="1457154.CAPSK01_004478"/>
<accession>A0A084XV23</accession>
<proteinExistence type="predicted"/>
<evidence type="ECO:0000313" key="1">
    <source>
        <dbReference type="EMBL" id="KFB66317.1"/>
    </source>
</evidence>
<dbReference type="Proteomes" id="UP000019812">
    <property type="component" value="Unassembled WGS sequence"/>
</dbReference>
<comment type="caution">
    <text evidence="1">The sequence shown here is derived from an EMBL/GenBank/DDBJ whole genome shotgun (WGS) entry which is preliminary data.</text>
</comment>
<protein>
    <submittedName>
        <fullName evidence="1">Uncharacterized protein</fullName>
    </submittedName>
</protein>
<dbReference type="RefSeq" id="WP_034930680.1">
    <property type="nucleotide sequence ID" value="NZ_JDSS02000045.1"/>
</dbReference>
<organism evidence="1 2">
    <name type="scientific">Candidatus Accumulibacter vicinus</name>
    <dbReference type="NCBI Taxonomy" id="2954382"/>
    <lineage>
        <taxon>Bacteria</taxon>
        <taxon>Pseudomonadati</taxon>
        <taxon>Pseudomonadota</taxon>
        <taxon>Betaproteobacteria</taxon>
        <taxon>Candidatus Accumulibacter</taxon>
    </lineage>
</organism>
<sequence length="223" mass="25185">MNLDELRNLWRRRVQDIRPAGSNAPYFWSDADFSGFLNEAQREAARRSHLLVDSTHAMTQVSVSVGDRVVALDPRIQGIRRARMASSGVPLPLRSVRDMDEYLPGWEDSAAGIPRFYVLDYQSGAVCLWPPSANADTLKLTVVRDPLNELVEDDDVPEINSRYHLALLDWVSYRAFSVPDTDTNDSKRAEKALADFEREFGISAGAINEHWALEQYADIGDFQ</sequence>
<dbReference type="InterPro" id="IPR056209">
    <property type="entry name" value="SU10_adaptor"/>
</dbReference>
<dbReference type="EMBL" id="JDSS02000045">
    <property type="protein sequence ID" value="KFB66317.1"/>
    <property type="molecule type" value="Genomic_DNA"/>
</dbReference>
<name>A0A084XV23_9PROT</name>
<gene>
    <name evidence="1" type="ORF">CAPSK01_004478</name>
</gene>
<evidence type="ECO:0000313" key="2">
    <source>
        <dbReference type="Proteomes" id="UP000019812"/>
    </source>
</evidence>
<dbReference type="Pfam" id="PF24175">
    <property type="entry name" value="SU10_adaptor"/>
    <property type="match status" value="1"/>
</dbReference>
<dbReference type="AlphaFoldDB" id="A0A084XV23"/>
<reference evidence="1 2" key="1">
    <citation type="submission" date="2014-07" db="EMBL/GenBank/DDBJ databases">
        <title>Expanding our view of genomic diversity in Candidatus Accumulibacter clades.</title>
        <authorList>
            <person name="Skennerton C.T."/>
            <person name="Barr J.J."/>
            <person name="Slater F.R."/>
            <person name="Bond P.L."/>
            <person name="Tyson G.W."/>
        </authorList>
    </citation>
    <scope>NUCLEOTIDE SEQUENCE [LARGE SCALE GENOMIC DNA]</scope>
    <source>
        <strain evidence="2">SK-01</strain>
    </source>
</reference>